<feature type="compositionally biased region" description="Basic and acidic residues" evidence="1">
    <location>
        <begin position="111"/>
        <end position="123"/>
    </location>
</feature>
<feature type="region of interest" description="Disordered" evidence="1">
    <location>
        <begin position="437"/>
        <end position="517"/>
    </location>
</feature>
<feature type="region of interest" description="Disordered" evidence="1">
    <location>
        <begin position="1407"/>
        <end position="1484"/>
    </location>
</feature>
<proteinExistence type="predicted"/>
<feature type="compositionally biased region" description="Polar residues" evidence="1">
    <location>
        <begin position="859"/>
        <end position="869"/>
    </location>
</feature>
<organism evidence="2">
    <name type="scientific">Toxoplasma gondii (strain ATCC 50861 / VEG)</name>
    <dbReference type="NCBI Taxonomy" id="432359"/>
    <lineage>
        <taxon>Eukaryota</taxon>
        <taxon>Sar</taxon>
        <taxon>Alveolata</taxon>
        <taxon>Apicomplexa</taxon>
        <taxon>Conoidasida</taxon>
        <taxon>Coccidia</taxon>
        <taxon>Eucoccidiorida</taxon>
        <taxon>Eimeriorina</taxon>
        <taxon>Sarcocystidae</taxon>
        <taxon>Toxoplasma</taxon>
    </lineage>
</organism>
<feature type="compositionally biased region" description="Basic and acidic residues" evidence="1">
    <location>
        <begin position="1415"/>
        <end position="1434"/>
    </location>
</feature>
<dbReference type="EMBL" id="LN714492">
    <property type="protein sequence ID" value="CEL72225.1"/>
    <property type="molecule type" value="Genomic_DNA"/>
</dbReference>
<feature type="compositionally biased region" description="Acidic residues" evidence="1">
    <location>
        <begin position="658"/>
        <end position="667"/>
    </location>
</feature>
<reference evidence="2" key="1">
    <citation type="journal article" date="2015" name="PLoS ONE">
        <title>Comprehensive Evaluation of Toxoplasma gondii VEG and Neospora caninum LIV Genomes with Tachyzoite Stage Transcriptome and Proteome Defines Novel Transcript Features.</title>
        <authorList>
            <person name="Ramaprasad A."/>
            <person name="Mourier T."/>
            <person name="Naeem R."/>
            <person name="Malas T.B."/>
            <person name="Moussa E."/>
            <person name="Panigrahi A."/>
            <person name="Vermont S.J."/>
            <person name="Otto T.D."/>
            <person name="Wastling J."/>
            <person name="Pain A."/>
        </authorList>
    </citation>
    <scope>NUCLEOTIDE SEQUENCE</scope>
    <source>
        <strain evidence="2">VEG</strain>
    </source>
</reference>
<feature type="compositionally biased region" description="Basic and acidic residues" evidence="1">
    <location>
        <begin position="2031"/>
        <end position="2043"/>
    </location>
</feature>
<evidence type="ECO:0000313" key="2">
    <source>
        <dbReference type="EMBL" id="CEL72225.1"/>
    </source>
</evidence>
<feature type="region of interest" description="Disordered" evidence="1">
    <location>
        <begin position="822"/>
        <end position="872"/>
    </location>
</feature>
<gene>
    <name evidence="2" type="ORF">BN1205_056890</name>
</gene>
<feature type="region of interest" description="Disordered" evidence="1">
    <location>
        <begin position="2025"/>
        <end position="2165"/>
    </location>
</feature>
<feature type="compositionally biased region" description="Basic and acidic residues" evidence="1">
    <location>
        <begin position="824"/>
        <end position="841"/>
    </location>
</feature>
<feature type="compositionally biased region" description="Basic and acidic residues" evidence="1">
    <location>
        <begin position="2064"/>
        <end position="2089"/>
    </location>
</feature>
<feature type="compositionally biased region" description="Basic and acidic residues" evidence="1">
    <location>
        <begin position="60"/>
        <end position="69"/>
    </location>
</feature>
<feature type="region of interest" description="Disordered" evidence="1">
    <location>
        <begin position="621"/>
        <end position="667"/>
    </location>
</feature>
<feature type="compositionally biased region" description="Basic and acidic residues" evidence="1">
    <location>
        <begin position="554"/>
        <end position="566"/>
    </location>
</feature>
<evidence type="ECO:0000256" key="1">
    <source>
        <dbReference type="SAM" id="MobiDB-lite"/>
    </source>
</evidence>
<feature type="compositionally biased region" description="Basic residues" evidence="1">
    <location>
        <begin position="643"/>
        <end position="652"/>
    </location>
</feature>
<feature type="compositionally biased region" description="Polar residues" evidence="1">
    <location>
        <begin position="842"/>
        <end position="852"/>
    </location>
</feature>
<feature type="compositionally biased region" description="Basic and acidic residues" evidence="1">
    <location>
        <begin position="2106"/>
        <end position="2134"/>
    </location>
</feature>
<accession>A0A0F7UPV8</accession>
<sequence>MPRRKCMTKEKANRRTRCLWNFPHFHFLPFESLAACSNRVKRVLFSPRVTVMLFTTRRPRREEGADRRSPLPVSASSPSPPRPKKRKKEKTRKLFRSPSGRGRRIRSPTDWTREGVEKAKNERAFSSSPSSPAPQSPVLIDLCSDDEGEDVRRPVRSLTPTRGAERSASFSSAFGSTDKTSCEAATPCRVETHSDGDGEDSAAFPAYALSAAEQRAVNRARITSRRAVGTGAGFLSSTVTSFPTLCASGLEPEERSASSSMPHFHQAPGEGCSSAFFACEATSAITEVFQSSEVAEERSEGHPRPNWLMVGRSFDVALLRSSGDCSLSSSAAGASGLGLESGENDAKVVADRSALHREDEGKERRNAEEQSLLEMKLLLGNDEETVKKRSRRQQRADLSAFEDADFDSIMPPPSSIFSAEDFDKLADFLHPTRTAVYSEKGKRPGTERGKGAFFEEPEDGEGVEHRGARQESRLSELEKREKKKKEGTELLAAGSLEYRQRTGKRGNETDEEEEEGPVLRLFSFTLTDYRGDAESRKKTAKEWKKRGSQQTIEGETKRPTTAARDDGLPFYERIPFVVCRSSVSSSAVLSQLSRASGRPSLRNFFSLSWSPASPAILLPTLRSGGSSERPPPHSLGALGSQWRRLRKQRPAARKAETEIGEDGGAEDAEAPAEMYHVDVTFDVEGTPFSGRDEERRKGEISHVPSSAFSGGEMEAAFQVQQLRQRLHLRCRRMRGDARNWISLVRCEPLFLFFTKARTASLSVEAGKRQLALLGRARQEAPHSLQLLFLFLSLSSLYDQPAHALFIWRRALLQLSAANAQKKPRPFDTSHGDLEGRREATCESHTAQAQGLSPQEGESDSASPVEQRSLVSPDWASTDRWEGRLWVEHFLSAVGIFDHFSFSASRALAGDLVDLLERRGAVSGNVEAGMQRQTEAGAKSKAEMQRNVCTEPGTGNAPAPDCRLQLLLGGLVPCELRGGHQAFAVRLLQAFLHVEVYASRLGPGSRMGLQQLELAFASPHNLHFGDPCSGYLLHSTLQLATMMRGSLSPLEKGADGSEGLRLCEAVDEWVKGERRRLYEAYARAFSFLGEEAQRKTSQAISPRRLRLSGGSSCGGEARASAEGLLTFFLKMQRNPETASLFAWFLAAEEASEALTWWPGNAGTPDEVKDQTEAVQLLPASAERAASQSPLAIPQAPWTSQGAARVASDSELLRRLCVRREEGEEAACQATETAGEEGCKRQNDEARRKRERRYRLLSALDALSSPSLHRFCSNDPRAVRALEAAVDVRLLLTIHLLQDPSKFAAPPATTESPTVSWPEIPGGAPRREDADEPQSGADVHRLEAAASVAGDLKKQDKAKRKRNKEGNPGALFGSWWPDSTFMEDGEAATLAATLTGLWRGVEARLSDTVARMHAKKKDHEGRRRMEEDPANGRECGRQSGGDPEDGGRTKASEAGASAGGREDRDVDASQPQHRLDENTPREGEGQTRAQLVGLLASQALLCLPGDPLVAYCVMAACRNPKVTKTVLRLFPASPGLWLAYASSLFHEAFQQSCGHQHPVSSSYVSSNFSVLSPSSISASRPLAEDCARSRRNGEKEKRCPLSSARNVMFTCCSAFSHHLPLAASWAHLELVSQKVSDVSVPSACGVSPFVSTLSPQEALLLHDVLRAPLDRSLAGLCWLFPALASVSSSTLPRLLPWEGGGLSVWALGVACCAAEENFADLSPLLAAGGPARATDRRDEPVEGDWRPLGRAGERGMRTERSFFARKRLAAAKRKLTEKLNSLATDRTAMILTSEEQEFPLFSSPFYSCVFLLAIVSAALSWASPARAVWRVLRGSAFPRMFSLLPRAESLEDLCVLASEKAGKEAKAEGGQAPHLPFLVAVSERNVTGACRAAAAGPRLCGEEARCLELFFTFLLSLLVALGQQCSRISTFWTKSRGSSCREAECADREAAIKELDDEEGIPREEDVFARVSELALVFFPRNRLFLALYIQHFRRRHSDAFDVRERLLHLLRFPFFGIVSSPWPRMRSAMKQPEGRTSHVSSDRLKGRRSSGPPSVRGNACASEGAQKERHDGQGDEARHNGGQDKPGVERRQRRVRVGGDDWGESETGQKEGCHKAKTDCARCEGDQARRTEVKHGLQGRAAREGDEETADDDERESGVPGDEAEDEGCVELKSPFLLEKGALETTAEGAFSMAMLEAFALAEMLTGAPSLKILTAAFEFAFHDAQLSIAYGACPSRFFSRWSPTSSLATEGIFFLYAHVLLLFLHSLSAGEARFGGQRGPTSQACGPPRARKTRGTGGREETGPQRKRRKALERELDRVLLRGVTQCPYSKRLWLLRLHRLEATRSRRRASDLVDVCSFFCCFPSGNSNDPEEASAVLPVTSPCISSCGGWVTSGGLPTRKGGGAELESEEAPSRSETGGEKQAPARRTGDRGEGEERKTNSREHEQQGLSLPSVSLSSDDEAFLQCVEEMWEKGIALNLDPLFGFI</sequence>
<feature type="region of interest" description="Disordered" evidence="1">
    <location>
        <begin position="1728"/>
        <end position="1748"/>
    </location>
</feature>
<feature type="region of interest" description="Disordered" evidence="1">
    <location>
        <begin position="60"/>
        <end position="183"/>
    </location>
</feature>
<feature type="region of interest" description="Disordered" evidence="1">
    <location>
        <begin position="540"/>
        <end position="566"/>
    </location>
</feature>
<feature type="compositionally biased region" description="Basic and acidic residues" evidence="1">
    <location>
        <begin position="462"/>
        <end position="488"/>
    </location>
</feature>
<feature type="region of interest" description="Disordered" evidence="1">
    <location>
        <begin position="1347"/>
        <end position="1374"/>
    </location>
</feature>
<feature type="region of interest" description="Disordered" evidence="1">
    <location>
        <begin position="2275"/>
        <end position="2310"/>
    </location>
</feature>
<feature type="compositionally biased region" description="Basic and acidic residues" evidence="1">
    <location>
        <begin position="439"/>
        <end position="450"/>
    </location>
</feature>
<feature type="compositionally biased region" description="Acidic residues" evidence="1">
    <location>
        <begin position="2144"/>
        <end position="2154"/>
    </location>
</feature>
<feature type="region of interest" description="Disordered" evidence="1">
    <location>
        <begin position="1302"/>
        <end position="1334"/>
    </location>
</feature>
<feature type="compositionally biased region" description="Polar residues" evidence="1">
    <location>
        <begin position="168"/>
        <end position="179"/>
    </location>
</feature>
<protein>
    <submittedName>
        <fullName evidence="2">Uncharacterized protein</fullName>
    </submittedName>
</protein>
<feature type="compositionally biased region" description="Basic and acidic residues" evidence="1">
    <location>
        <begin position="2428"/>
        <end position="2447"/>
    </location>
</feature>
<feature type="compositionally biased region" description="Basic and acidic residues" evidence="1">
    <location>
        <begin position="1731"/>
        <end position="1748"/>
    </location>
</feature>
<feature type="compositionally biased region" description="Basic residues" evidence="1">
    <location>
        <begin position="82"/>
        <end position="106"/>
    </location>
</feature>
<name>A0A0F7UPV8_TOXGV</name>
<feature type="compositionally biased region" description="Basic and acidic residues" evidence="1">
    <location>
        <begin position="1458"/>
        <end position="1483"/>
    </location>
</feature>
<feature type="region of interest" description="Disordered" evidence="1">
    <location>
        <begin position="2396"/>
        <end position="2455"/>
    </location>
</feature>